<proteinExistence type="predicted"/>
<dbReference type="EMBL" id="JBHTCH010000005">
    <property type="protein sequence ID" value="MFC7359930.1"/>
    <property type="molecule type" value="Genomic_DNA"/>
</dbReference>
<name>A0ABW2N220_9ACTN</name>
<reference evidence="3" key="1">
    <citation type="journal article" date="2019" name="Int. J. Syst. Evol. Microbiol.">
        <title>The Global Catalogue of Microorganisms (GCM) 10K type strain sequencing project: providing services to taxonomists for standard genome sequencing and annotation.</title>
        <authorList>
            <consortium name="The Broad Institute Genomics Platform"/>
            <consortium name="The Broad Institute Genome Sequencing Center for Infectious Disease"/>
            <person name="Wu L."/>
            <person name="Ma J."/>
        </authorList>
    </citation>
    <scope>NUCLEOTIDE SEQUENCE [LARGE SCALE GENOMIC DNA]</scope>
    <source>
        <strain evidence="3">FCH27</strain>
    </source>
</reference>
<accession>A0ABW2N220</accession>
<comment type="caution">
    <text evidence="2">The sequence shown here is derived from an EMBL/GenBank/DDBJ whole genome shotgun (WGS) entry which is preliminary data.</text>
</comment>
<feature type="compositionally biased region" description="Basic residues" evidence="1">
    <location>
        <begin position="28"/>
        <end position="44"/>
    </location>
</feature>
<protein>
    <submittedName>
        <fullName evidence="2">Uncharacterized protein</fullName>
    </submittedName>
</protein>
<sequence>MARSGILTALAPAVQARRGDSSSDDGRRRRRRRRRRNRSRSRSS</sequence>
<dbReference type="RefSeq" id="WP_255890821.1">
    <property type="nucleotide sequence ID" value="NZ_JAFMZM010000003.1"/>
</dbReference>
<feature type="region of interest" description="Disordered" evidence="1">
    <location>
        <begin position="1"/>
        <end position="44"/>
    </location>
</feature>
<evidence type="ECO:0000313" key="2">
    <source>
        <dbReference type="EMBL" id="MFC7359930.1"/>
    </source>
</evidence>
<organism evidence="2 3">
    <name type="scientific">Nocardioides astragali</name>
    <dbReference type="NCBI Taxonomy" id="1776736"/>
    <lineage>
        <taxon>Bacteria</taxon>
        <taxon>Bacillati</taxon>
        <taxon>Actinomycetota</taxon>
        <taxon>Actinomycetes</taxon>
        <taxon>Propionibacteriales</taxon>
        <taxon>Nocardioidaceae</taxon>
        <taxon>Nocardioides</taxon>
    </lineage>
</organism>
<gene>
    <name evidence="2" type="ORF">ACFQO6_06575</name>
</gene>
<dbReference type="Proteomes" id="UP001596524">
    <property type="component" value="Unassembled WGS sequence"/>
</dbReference>
<evidence type="ECO:0000256" key="1">
    <source>
        <dbReference type="SAM" id="MobiDB-lite"/>
    </source>
</evidence>
<evidence type="ECO:0000313" key="3">
    <source>
        <dbReference type="Proteomes" id="UP001596524"/>
    </source>
</evidence>
<feature type="compositionally biased region" description="Basic and acidic residues" evidence="1">
    <location>
        <begin position="17"/>
        <end position="27"/>
    </location>
</feature>
<keyword evidence="3" id="KW-1185">Reference proteome</keyword>